<dbReference type="GeneID" id="66302612"/>
<dbReference type="RefSeq" id="WP_131431660.1">
    <property type="nucleotide sequence ID" value="NZ_CP018624.1"/>
</dbReference>
<evidence type="ECO:0000313" key="1">
    <source>
        <dbReference type="EMBL" id="MBX7291215.1"/>
    </source>
</evidence>
<evidence type="ECO:0008006" key="3">
    <source>
        <dbReference type="Google" id="ProtNLM"/>
    </source>
</evidence>
<dbReference type="KEGG" id="cchv:BTM20_12070"/>
<organism evidence="1 2">
    <name type="scientific">Clostridium chauvoei</name>
    <dbReference type="NCBI Taxonomy" id="46867"/>
    <lineage>
        <taxon>Bacteria</taxon>
        <taxon>Bacillati</taxon>
        <taxon>Bacillota</taxon>
        <taxon>Clostridia</taxon>
        <taxon>Eubacteriales</taxon>
        <taxon>Clostridiaceae</taxon>
        <taxon>Clostridium</taxon>
    </lineage>
</organism>
<gene>
    <name evidence="1" type="ORF">K4H94_09325</name>
</gene>
<comment type="caution">
    <text evidence="1">The sequence shown here is derived from an EMBL/GenBank/DDBJ whole genome shotgun (WGS) entry which is preliminary data.</text>
</comment>
<evidence type="ECO:0000313" key="2">
    <source>
        <dbReference type="Proteomes" id="UP000775179"/>
    </source>
</evidence>
<dbReference type="Proteomes" id="UP000775179">
    <property type="component" value="Unassembled WGS sequence"/>
</dbReference>
<dbReference type="SUPFAM" id="SSF143842">
    <property type="entry name" value="YwmB-like"/>
    <property type="match status" value="1"/>
</dbReference>
<name>A0ABD4RIZ4_9CLOT</name>
<sequence>MIRKLKLIPFIIFSLLFIGAVPLAQSEEYSSFNKLEDKVIKECDFIQNGVKMEYCSKESLEYEYARLAETLKKNIKSNLQLEQNKIIYKDLEREISVNIWSEGSKTKVEVIYLNNLNTKNSFDLNKELAKLQNKKSMQVRYFSFIKGKIKSSDRNYVQEILNNEVKEGTLESLDIHNGYVAKAKLKDNQKINLSYVRYNTGEYIVVGTPMIFITY</sequence>
<dbReference type="InterPro" id="IPR036209">
    <property type="entry name" value="YwmB-like_sf"/>
</dbReference>
<dbReference type="EMBL" id="JAIFTX010000019">
    <property type="protein sequence ID" value="MBX7291215.1"/>
    <property type="molecule type" value="Genomic_DNA"/>
</dbReference>
<proteinExistence type="predicted"/>
<protein>
    <recommendedName>
        <fullName evidence="3">TATA-box binding protein</fullName>
    </recommendedName>
</protein>
<reference evidence="1 2" key="1">
    <citation type="submission" date="2021-08" db="EMBL/GenBank/DDBJ databases">
        <title>Genome sequence analysis of Clostridium chauvoei strains of European origin and evaluation of typing options for outbreak investigations.</title>
        <authorList>
            <person name="Abdel-Glil M."/>
            <person name="Thomas P."/>
            <person name="Seyboldt C."/>
        </authorList>
    </citation>
    <scope>NUCLEOTIDE SEQUENCE [LARGE SCALE GENOMIC DNA]</scope>
    <source>
        <strain evidence="1 2">S0260-09</strain>
    </source>
</reference>
<accession>A0ABD4RIZ4</accession>
<dbReference type="AlphaFoldDB" id="A0ABD4RIZ4"/>